<accession>A0ACA9NM86</accession>
<gene>
    <name evidence="1" type="ORF">RPERSI_LOCUS7998</name>
</gene>
<comment type="caution">
    <text evidence="1">The sequence shown here is derived from an EMBL/GenBank/DDBJ whole genome shotgun (WGS) entry which is preliminary data.</text>
</comment>
<organism evidence="1 2">
    <name type="scientific">Racocetra persica</name>
    <dbReference type="NCBI Taxonomy" id="160502"/>
    <lineage>
        <taxon>Eukaryota</taxon>
        <taxon>Fungi</taxon>
        <taxon>Fungi incertae sedis</taxon>
        <taxon>Mucoromycota</taxon>
        <taxon>Glomeromycotina</taxon>
        <taxon>Glomeromycetes</taxon>
        <taxon>Diversisporales</taxon>
        <taxon>Gigasporaceae</taxon>
        <taxon>Racocetra</taxon>
    </lineage>
</organism>
<evidence type="ECO:0000313" key="1">
    <source>
        <dbReference type="EMBL" id="CAG8654000.1"/>
    </source>
</evidence>
<sequence length="101" mass="11868">MLKDSELNVSNENRDEKNGSWNEYNNKLDISDEEWGDEDNSRWDYIKSKIKELNLSTYYDKYRPNSIFTKAAVKTKKITSFFTNSQPSNPNNLEEISDDSD</sequence>
<dbReference type="Proteomes" id="UP000789920">
    <property type="component" value="Unassembled WGS sequence"/>
</dbReference>
<reference evidence="1" key="1">
    <citation type="submission" date="2021-06" db="EMBL/GenBank/DDBJ databases">
        <authorList>
            <person name="Kallberg Y."/>
            <person name="Tangrot J."/>
            <person name="Rosling A."/>
        </authorList>
    </citation>
    <scope>NUCLEOTIDE SEQUENCE</scope>
    <source>
        <strain evidence="1">MA461A</strain>
    </source>
</reference>
<dbReference type="EMBL" id="CAJVQC010014065">
    <property type="protein sequence ID" value="CAG8654000.1"/>
    <property type="molecule type" value="Genomic_DNA"/>
</dbReference>
<name>A0ACA9NM86_9GLOM</name>
<feature type="non-terminal residue" evidence="1">
    <location>
        <position position="101"/>
    </location>
</feature>
<proteinExistence type="predicted"/>
<keyword evidence="2" id="KW-1185">Reference proteome</keyword>
<protein>
    <submittedName>
        <fullName evidence="1">12335_t:CDS:1</fullName>
    </submittedName>
</protein>
<evidence type="ECO:0000313" key="2">
    <source>
        <dbReference type="Proteomes" id="UP000789920"/>
    </source>
</evidence>